<keyword evidence="1" id="KW-0732">Signal</keyword>
<proteinExistence type="predicted"/>
<protein>
    <submittedName>
        <fullName evidence="2">Uncharacterized protein</fullName>
    </submittedName>
</protein>
<feature type="signal peptide" evidence="1">
    <location>
        <begin position="1"/>
        <end position="17"/>
    </location>
</feature>
<feature type="chain" id="PRO_5035849371" evidence="1">
    <location>
        <begin position="18"/>
        <end position="141"/>
    </location>
</feature>
<keyword evidence="3" id="KW-1185">Reference proteome</keyword>
<name>A0A8R1I102_CAEJA</name>
<reference evidence="2" key="2">
    <citation type="submission" date="2022-06" db="UniProtKB">
        <authorList>
            <consortium name="EnsemblMetazoa"/>
        </authorList>
    </citation>
    <scope>IDENTIFICATION</scope>
    <source>
        <strain evidence="2">DF5081</strain>
    </source>
</reference>
<accession>A0A8R1I102</accession>
<dbReference type="SUPFAM" id="SSF57302">
    <property type="entry name" value="Snake toxin-like"/>
    <property type="match status" value="1"/>
</dbReference>
<sequence length="141" mass="15393">MLKYFIIASAFLNVATCIQCHSCDSFLNCNNPFPVFCPENSKCYTLLKGETIIAKGCAHSCDSLERHGGTHCSTCHHRDFCNGYELGIGQGVVLKHSPPVIGEGINPANDYHIGHGVRPRSASTMPLLILMVLPLVRSFLC</sequence>
<reference evidence="3" key="1">
    <citation type="submission" date="2010-08" db="EMBL/GenBank/DDBJ databases">
        <authorList>
            <consortium name="Caenorhabditis japonica Sequencing Consortium"/>
            <person name="Wilson R.K."/>
        </authorList>
    </citation>
    <scope>NUCLEOTIDE SEQUENCE [LARGE SCALE GENOMIC DNA]</scope>
    <source>
        <strain evidence="3">DF5081</strain>
    </source>
</reference>
<organism evidence="2 3">
    <name type="scientific">Caenorhabditis japonica</name>
    <dbReference type="NCBI Taxonomy" id="281687"/>
    <lineage>
        <taxon>Eukaryota</taxon>
        <taxon>Metazoa</taxon>
        <taxon>Ecdysozoa</taxon>
        <taxon>Nematoda</taxon>
        <taxon>Chromadorea</taxon>
        <taxon>Rhabditida</taxon>
        <taxon>Rhabditina</taxon>
        <taxon>Rhabditomorpha</taxon>
        <taxon>Rhabditoidea</taxon>
        <taxon>Rhabditidae</taxon>
        <taxon>Peloderinae</taxon>
        <taxon>Caenorhabditis</taxon>
    </lineage>
</organism>
<dbReference type="InterPro" id="IPR045860">
    <property type="entry name" value="Snake_toxin-like_sf"/>
</dbReference>
<dbReference type="AlphaFoldDB" id="A0A8R1I102"/>
<evidence type="ECO:0000313" key="3">
    <source>
        <dbReference type="Proteomes" id="UP000005237"/>
    </source>
</evidence>
<evidence type="ECO:0000313" key="2">
    <source>
        <dbReference type="EnsemblMetazoa" id="CJA17777.1"/>
    </source>
</evidence>
<dbReference type="EnsemblMetazoa" id="CJA17777.1">
    <property type="protein sequence ID" value="CJA17777.1"/>
    <property type="gene ID" value="WBGene00136981"/>
</dbReference>
<dbReference type="Proteomes" id="UP000005237">
    <property type="component" value="Unassembled WGS sequence"/>
</dbReference>
<evidence type="ECO:0000256" key="1">
    <source>
        <dbReference type="SAM" id="SignalP"/>
    </source>
</evidence>